<dbReference type="AlphaFoldDB" id="A0AA40EMQ4"/>
<evidence type="ECO:0000313" key="1">
    <source>
        <dbReference type="EMBL" id="KAK0742160.1"/>
    </source>
</evidence>
<name>A0AA40EMQ4_9PEZI</name>
<keyword evidence="2" id="KW-1185">Reference proteome</keyword>
<organism evidence="1 2">
    <name type="scientific">Apiosordaria backusii</name>
    <dbReference type="NCBI Taxonomy" id="314023"/>
    <lineage>
        <taxon>Eukaryota</taxon>
        <taxon>Fungi</taxon>
        <taxon>Dikarya</taxon>
        <taxon>Ascomycota</taxon>
        <taxon>Pezizomycotina</taxon>
        <taxon>Sordariomycetes</taxon>
        <taxon>Sordariomycetidae</taxon>
        <taxon>Sordariales</taxon>
        <taxon>Lasiosphaeriaceae</taxon>
        <taxon>Apiosordaria</taxon>
    </lineage>
</organism>
<reference evidence="1" key="1">
    <citation type="submission" date="2023-06" db="EMBL/GenBank/DDBJ databases">
        <title>Genome-scale phylogeny and comparative genomics of the fungal order Sordariales.</title>
        <authorList>
            <consortium name="Lawrence Berkeley National Laboratory"/>
            <person name="Hensen N."/>
            <person name="Bonometti L."/>
            <person name="Westerberg I."/>
            <person name="Brannstrom I.O."/>
            <person name="Guillou S."/>
            <person name="Cros-Aarteil S."/>
            <person name="Calhoun S."/>
            <person name="Haridas S."/>
            <person name="Kuo A."/>
            <person name="Mondo S."/>
            <person name="Pangilinan J."/>
            <person name="Riley R."/>
            <person name="Labutti K."/>
            <person name="Andreopoulos B."/>
            <person name="Lipzen A."/>
            <person name="Chen C."/>
            <person name="Yanf M."/>
            <person name="Daum C."/>
            <person name="Ng V."/>
            <person name="Clum A."/>
            <person name="Steindorff A."/>
            <person name="Ohm R."/>
            <person name="Martin F."/>
            <person name="Silar P."/>
            <person name="Natvig D."/>
            <person name="Lalanne C."/>
            <person name="Gautier V."/>
            <person name="Ament-Velasquez S.L."/>
            <person name="Kruys A."/>
            <person name="Hutchinson M.I."/>
            <person name="Powell A.J."/>
            <person name="Barry K."/>
            <person name="Miller A.N."/>
            <person name="Grigoriev I.V."/>
            <person name="Debuchy R."/>
            <person name="Gladieux P."/>
            <person name="Thoren M.H."/>
            <person name="Johannesson H."/>
        </authorList>
    </citation>
    <scope>NUCLEOTIDE SEQUENCE</scope>
    <source>
        <strain evidence="1">CBS 540.89</strain>
    </source>
</reference>
<proteinExistence type="predicted"/>
<comment type="caution">
    <text evidence="1">The sequence shown here is derived from an EMBL/GenBank/DDBJ whole genome shotgun (WGS) entry which is preliminary data.</text>
</comment>
<dbReference type="Proteomes" id="UP001172159">
    <property type="component" value="Unassembled WGS sequence"/>
</dbReference>
<sequence length="544" mass="60760">MSGFEIAGIVLGASPLIIEGSKLVRGYLEMSIFWLKFSTKFPDMVAAVEDELMAFRQNVELLLRPLALGVETESRLLNDGNSTKWHDPSLQSLLRTRIGNDKFIWFLGKLRRFNNIIGELSAVMMPIHDGRIRLPSPGTVDHAVLRLAVSFTNKRDLMREITSINIQISRFLEADLRIAQATILAPAIMGKGQKNIQTAAAPFFDLQSQTVKLYRSFRPDNWICGCQKLHPCGIGTVWDHDHSRRPRKGSIKLLLGSGGPLQYVPVQVGVGVHDGKDTSAVLNDDDDTNGPLIDHVADLTAQIRLDSDFESHVKAGKKKKTTILALSSFQTAVNPVTSNPESSWLPRETAKLTKSHSPKRHVRFAHQRSDPSPAKTCPVPIDLQISCNLLTAPLSVLGQLEANIHHEDKAITLTAEKQLTRERGLVSVYKSMSLLDHRIRVGVKLAYTILGLGTSPWIPQAWDDRDIQVIGENPALLYFQHTSIRSALKREIADAREHAQMAMFTLGIVLLQLLFQERIEDQPYYKSHCDSNGVAHDWTHWRAA</sequence>
<dbReference type="PANTHER" id="PTHR35186:SF4">
    <property type="entry name" value="PRION-INHIBITION AND PROPAGATION HELO DOMAIN-CONTAINING PROTEIN"/>
    <property type="match status" value="1"/>
</dbReference>
<gene>
    <name evidence="1" type="ORF">B0T21DRAFT_124717</name>
</gene>
<protein>
    <submittedName>
        <fullName evidence="1">Uncharacterized protein</fullName>
    </submittedName>
</protein>
<dbReference type="PANTHER" id="PTHR35186">
    <property type="entry name" value="ANK_REP_REGION DOMAIN-CONTAINING PROTEIN"/>
    <property type="match status" value="1"/>
</dbReference>
<dbReference type="EMBL" id="JAUKTV010000003">
    <property type="protein sequence ID" value="KAK0742160.1"/>
    <property type="molecule type" value="Genomic_DNA"/>
</dbReference>
<accession>A0AA40EMQ4</accession>
<evidence type="ECO:0000313" key="2">
    <source>
        <dbReference type="Proteomes" id="UP001172159"/>
    </source>
</evidence>